<dbReference type="RefSeq" id="WP_311653817.1">
    <property type="nucleotide sequence ID" value="NZ_JAVRIB010000015.1"/>
</dbReference>
<evidence type="ECO:0000256" key="1">
    <source>
        <dbReference type="SAM" id="SignalP"/>
    </source>
</evidence>
<evidence type="ECO:0000313" key="2">
    <source>
        <dbReference type="EMBL" id="MDT0635922.1"/>
    </source>
</evidence>
<name>A0ABU3C302_9GAMM</name>
<feature type="signal peptide" evidence="1">
    <location>
        <begin position="1"/>
        <end position="24"/>
    </location>
</feature>
<keyword evidence="3" id="KW-1185">Reference proteome</keyword>
<dbReference type="EMBL" id="JAVRIB010000015">
    <property type="protein sequence ID" value="MDT0635922.1"/>
    <property type="molecule type" value="Genomic_DNA"/>
</dbReference>
<feature type="chain" id="PRO_5046274687" evidence="1">
    <location>
        <begin position="25"/>
        <end position="159"/>
    </location>
</feature>
<protein>
    <submittedName>
        <fullName evidence="2">DUF411 domain-containing protein</fullName>
    </submittedName>
</protein>
<dbReference type="Pfam" id="PF04214">
    <property type="entry name" value="DUF411"/>
    <property type="match status" value="1"/>
</dbReference>
<dbReference type="InterPro" id="IPR007332">
    <property type="entry name" value="DUF411"/>
</dbReference>
<sequence length="159" mass="17432">MREARRRVALLMLAAGLAACNSQGPPAGQADLPTAVVYKSPTCGCCEKWVAHLRANGFAVQTRDTAQMSLVKDRHNLPRDMRSCHTAEIGGYVVEGHVPAADIKRLLHEQPDAEGLAVPGMPLGSPGMEVDDRRQAYTVWLLDPEGNRDFNRYPARNLE</sequence>
<organism evidence="2 3">
    <name type="scientific">Spectribacter hydrogenoxidans</name>
    <dbReference type="NCBI Taxonomy" id="3075608"/>
    <lineage>
        <taxon>Bacteria</taxon>
        <taxon>Pseudomonadati</taxon>
        <taxon>Pseudomonadota</taxon>
        <taxon>Gammaproteobacteria</taxon>
        <taxon>Salinisphaerales</taxon>
        <taxon>Salinisphaeraceae</taxon>
        <taxon>Spectribacter</taxon>
    </lineage>
</organism>
<gene>
    <name evidence="2" type="ORF">RM532_13285</name>
</gene>
<accession>A0ABU3C302</accession>
<comment type="caution">
    <text evidence="2">The sequence shown here is derived from an EMBL/GenBank/DDBJ whole genome shotgun (WGS) entry which is preliminary data.</text>
</comment>
<dbReference type="Proteomes" id="UP001251857">
    <property type="component" value="Unassembled WGS sequence"/>
</dbReference>
<reference evidence="2 3" key="1">
    <citation type="submission" date="2023-09" db="EMBL/GenBank/DDBJ databases">
        <authorList>
            <person name="Rey-Velasco X."/>
        </authorList>
    </citation>
    <scope>NUCLEOTIDE SEQUENCE [LARGE SCALE GENOMIC DNA]</scope>
    <source>
        <strain evidence="2 3">W335</strain>
    </source>
</reference>
<proteinExistence type="predicted"/>
<evidence type="ECO:0000313" key="3">
    <source>
        <dbReference type="Proteomes" id="UP001251857"/>
    </source>
</evidence>
<keyword evidence="1" id="KW-0732">Signal</keyword>
<dbReference type="PROSITE" id="PS51257">
    <property type="entry name" value="PROKAR_LIPOPROTEIN"/>
    <property type="match status" value="1"/>
</dbReference>